<dbReference type="AlphaFoldDB" id="A0A7W8D016"/>
<proteinExistence type="predicted"/>
<evidence type="ECO:0000256" key="3">
    <source>
        <dbReference type="ARBA" id="ARBA00023204"/>
    </source>
</evidence>
<accession>A0A7W8D016</accession>
<dbReference type="Proteomes" id="UP000521313">
    <property type="component" value="Unassembled WGS sequence"/>
</dbReference>
<dbReference type="Pfam" id="PF11967">
    <property type="entry name" value="RecO_N"/>
    <property type="match status" value="1"/>
</dbReference>
<dbReference type="PANTHER" id="PTHR33991:SF1">
    <property type="entry name" value="DNA REPAIR PROTEIN RECO"/>
    <property type="match status" value="1"/>
</dbReference>
<keyword evidence="2" id="KW-0233">DNA recombination</keyword>
<dbReference type="Gene3D" id="2.40.50.140">
    <property type="entry name" value="Nucleic acid-binding proteins"/>
    <property type="match status" value="1"/>
</dbReference>
<dbReference type="InterPro" id="IPR012340">
    <property type="entry name" value="NA-bd_OB-fold"/>
</dbReference>
<dbReference type="InterPro" id="IPR003717">
    <property type="entry name" value="RecO"/>
</dbReference>
<evidence type="ECO:0000256" key="2">
    <source>
        <dbReference type="ARBA" id="ARBA00023172"/>
    </source>
</evidence>
<organism evidence="5 6">
    <name type="scientific">Faecalicoccus acidiformans</name>
    <dbReference type="NCBI Taxonomy" id="915173"/>
    <lineage>
        <taxon>Bacteria</taxon>
        <taxon>Bacillati</taxon>
        <taxon>Bacillota</taxon>
        <taxon>Erysipelotrichia</taxon>
        <taxon>Erysipelotrichales</taxon>
        <taxon>Erysipelotrichaceae</taxon>
        <taxon>Faecalicoccus</taxon>
    </lineage>
</organism>
<dbReference type="NCBIfam" id="TIGR00613">
    <property type="entry name" value="reco"/>
    <property type="match status" value="1"/>
</dbReference>
<dbReference type="InterPro" id="IPR037278">
    <property type="entry name" value="ARFGAP/RecO"/>
</dbReference>
<dbReference type="EMBL" id="JACHHD010000004">
    <property type="protein sequence ID" value="MBB5184471.1"/>
    <property type="molecule type" value="Genomic_DNA"/>
</dbReference>
<sequence length="243" mass="28601">MMTEAEGIVLKIQDYKENDALAWLLTDTKIITVRIRGFQKSSSKLKSCAQCFSYVRWQIHSRSQGFTLLLHGTCIDFFPFHNNLLRQSLAFVLRDIILKIDTHPTYLNDLLSVFRSVVKPDQDFYFCVVWLLKEILINEGIQPYTDGCILCQRTDHLQVLSKAQGGFLCSDCNRKKKTDTKEELIKIYSIFHAREKDIDLCKERFQFLLRDVIYWCEWFEYYAQIHLKSLDFVKQIMSINSLA</sequence>
<feature type="domain" description="DNA replication/recombination mediator RecO N-terminal" evidence="4">
    <location>
        <begin position="1"/>
        <end position="68"/>
    </location>
</feature>
<keyword evidence="3" id="KW-0234">DNA repair</keyword>
<evidence type="ECO:0000313" key="6">
    <source>
        <dbReference type="Proteomes" id="UP000521313"/>
    </source>
</evidence>
<dbReference type="SUPFAM" id="SSF57863">
    <property type="entry name" value="ArfGap/RecO-like zinc finger"/>
    <property type="match status" value="1"/>
</dbReference>
<evidence type="ECO:0000256" key="1">
    <source>
        <dbReference type="ARBA" id="ARBA00022763"/>
    </source>
</evidence>
<name>A0A7W8D016_9FIRM</name>
<keyword evidence="1" id="KW-0227">DNA damage</keyword>
<dbReference type="GO" id="GO:0043590">
    <property type="term" value="C:bacterial nucleoid"/>
    <property type="evidence" value="ECO:0007669"/>
    <property type="project" value="TreeGrafter"/>
</dbReference>
<evidence type="ECO:0000313" key="5">
    <source>
        <dbReference type="EMBL" id="MBB5184471.1"/>
    </source>
</evidence>
<protein>
    <submittedName>
        <fullName evidence="5">DNA repair protein RecO</fullName>
    </submittedName>
</protein>
<reference evidence="5 6" key="1">
    <citation type="submission" date="2020-08" db="EMBL/GenBank/DDBJ databases">
        <title>Genomic Encyclopedia of Type Strains, Phase IV (KMG-IV): sequencing the most valuable type-strain genomes for metagenomic binning, comparative biology and taxonomic classification.</title>
        <authorList>
            <person name="Goeker M."/>
        </authorList>
    </citation>
    <scope>NUCLEOTIDE SEQUENCE [LARGE SCALE GENOMIC DNA]</scope>
    <source>
        <strain evidence="5 6">DSM 26963</strain>
    </source>
</reference>
<dbReference type="PANTHER" id="PTHR33991">
    <property type="entry name" value="DNA REPAIR PROTEIN RECO"/>
    <property type="match status" value="1"/>
</dbReference>
<dbReference type="InterPro" id="IPR022572">
    <property type="entry name" value="DNA_rep/recomb_RecO_N"/>
</dbReference>
<comment type="caution">
    <text evidence="5">The sequence shown here is derived from an EMBL/GenBank/DDBJ whole genome shotgun (WGS) entry which is preliminary data.</text>
</comment>
<gene>
    <name evidence="5" type="ORF">HNQ43_000510</name>
</gene>
<evidence type="ECO:0000259" key="4">
    <source>
        <dbReference type="Pfam" id="PF11967"/>
    </source>
</evidence>
<dbReference type="SUPFAM" id="SSF50249">
    <property type="entry name" value="Nucleic acid-binding proteins"/>
    <property type="match status" value="1"/>
</dbReference>
<dbReference type="GO" id="GO:0006310">
    <property type="term" value="P:DNA recombination"/>
    <property type="evidence" value="ECO:0007669"/>
    <property type="project" value="UniProtKB-KW"/>
</dbReference>
<dbReference type="GO" id="GO:0006302">
    <property type="term" value="P:double-strand break repair"/>
    <property type="evidence" value="ECO:0007669"/>
    <property type="project" value="TreeGrafter"/>
</dbReference>
<dbReference type="RefSeq" id="WP_183374471.1">
    <property type="nucleotide sequence ID" value="NZ_JACHHD010000004.1"/>
</dbReference>